<gene>
    <name evidence="3" type="ORF">COV10_03655</name>
</gene>
<organism evidence="3 4">
    <name type="scientific">Candidatus Vogelbacteria bacterium CG10_big_fil_rev_8_21_14_0_10_51_16</name>
    <dbReference type="NCBI Taxonomy" id="1975045"/>
    <lineage>
        <taxon>Bacteria</taxon>
        <taxon>Candidatus Vogeliibacteriota</taxon>
    </lineage>
</organism>
<keyword evidence="2" id="KW-1133">Transmembrane helix</keyword>
<dbReference type="AlphaFoldDB" id="A0A2H0RDM2"/>
<accession>A0A2H0RDM2</accession>
<comment type="caution">
    <text evidence="3">The sequence shown here is derived from an EMBL/GenBank/DDBJ whole genome shotgun (WGS) entry which is preliminary data.</text>
</comment>
<name>A0A2H0RDM2_9BACT</name>
<reference evidence="3 4" key="1">
    <citation type="submission" date="2017-09" db="EMBL/GenBank/DDBJ databases">
        <title>Depth-based differentiation of microbial function through sediment-hosted aquifers and enrichment of novel symbionts in the deep terrestrial subsurface.</title>
        <authorList>
            <person name="Probst A.J."/>
            <person name="Ladd B."/>
            <person name="Jarett J.K."/>
            <person name="Geller-Mcgrath D.E."/>
            <person name="Sieber C.M."/>
            <person name="Emerson J.B."/>
            <person name="Anantharaman K."/>
            <person name="Thomas B.C."/>
            <person name="Malmstrom R."/>
            <person name="Stieglmeier M."/>
            <person name="Klingl A."/>
            <person name="Woyke T."/>
            <person name="Ryan C.M."/>
            <person name="Banfield J.F."/>
        </authorList>
    </citation>
    <scope>NUCLEOTIDE SEQUENCE [LARGE SCALE GENOMIC DNA]</scope>
    <source>
        <strain evidence="3">CG10_big_fil_rev_8_21_14_0_10_51_16</strain>
    </source>
</reference>
<keyword evidence="2" id="KW-0812">Transmembrane</keyword>
<feature type="transmembrane region" description="Helical" evidence="2">
    <location>
        <begin position="186"/>
        <end position="208"/>
    </location>
</feature>
<dbReference type="EMBL" id="PCYI01000025">
    <property type="protein sequence ID" value="PIR44573.1"/>
    <property type="molecule type" value="Genomic_DNA"/>
</dbReference>
<keyword evidence="2" id="KW-0472">Membrane</keyword>
<evidence type="ECO:0000313" key="4">
    <source>
        <dbReference type="Proteomes" id="UP000228767"/>
    </source>
</evidence>
<evidence type="ECO:0000313" key="3">
    <source>
        <dbReference type="EMBL" id="PIR44573.1"/>
    </source>
</evidence>
<protein>
    <submittedName>
        <fullName evidence="3">Uncharacterized protein</fullName>
    </submittedName>
</protein>
<proteinExistence type="predicted"/>
<feature type="region of interest" description="Disordered" evidence="1">
    <location>
        <begin position="632"/>
        <end position="652"/>
    </location>
</feature>
<feature type="compositionally biased region" description="Basic and acidic residues" evidence="1">
    <location>
        <begin position="632"/>
        <end position="647"/>
    </location>
</feature>
<feature type="transmembrane region" description="Helical" evidence="2">
    <location>
        <begin position="154"/>
        <end position="174"/>
    </location>
</feature>
<evidence type="ECO:0000256" key="2">
    <source>
        <dbReference type="SAM" id="Phobius"/>
    </source>
</evidence>
<sequence length="843" mass="91709">MYDTILGFYAVWFWSLLAIALAVTAWRMGFFGWCRGAARKGTWKARVFFGLTGGVVSAEGWSEWMQVAKGDVESASDSGESPMSSGGEFKAAAEEAIAEQRRLAVLAAGRGRVFIPLREWLAARLAYKDSGEPVATGEGAERSPNDGFPTSRQATGYFLCFIGSLVAFVFADIASSDWNLATQSDWSVLVLVSFSALVFLAVVQWVLCKEREAGEDVSFVLPAWVWRKVYYGTVLVTLCFLAFGFHDGIFIVVEHARGHYEVVEEAPGWKATTVALSSRVITATPTCCRKTAGEIAEGDGRTGHCSTDGFARLGEYNVRAYAHVPLRHTAHGIERMLKLEENGASFADDYAATHARVNAIVSRELTVALSSAVNELGEPPMAPDTRMAAGTPEVSLAEAAHKVALADWQAGLRQYLAKELPKRLNPEMLESNLAGMALQEEQNAAMGVSTHIQWDKVRLVKVNFAKTEPAPTTGQGVNCEMGCPIVGWHNHHREPEATGAMHHAEAGQRAPYHVPSKAEMANRSRQGEGMVDIPGRAKPFSGEPPAIWGPSAGAGSIDEHKLIVFPSVKRPAPPPCKHDSDLGHANGRCPDQDWCDHGGGHGHYWKSSGLYCDSCLVNGPESHYIGEEHCSEREQVKGSKVEPESHKSQMGGYLGDAPKYAGPVAGRCYHEAMHGDHEGECPDVAAWHQAIWLGVAGGSRPSLYRAGGGAELPLPPELEYLVGASPRFLIARDDPTRFEVRFVYRGEDGNVSYDLTATELRKLRQAGEQFKPPGGWWTPTFVREFGASLEALVKQGQMTNEEAGQAMKLRMSNISTSSLQAYIRRLVAEGRLNPAIAEALIEK</sequence>
<evidence type="ECO:0000256" key="1">
    <source>
        <dbReference type="SAM" id="MobiDB-lite"/>
    </source>
</evidence>
<feature type="transmembrane region" description="Helical" evidence="2">
    <location>
        <begin position="6"/>
        <end position="26"/>
    </location>
</feature>
<dbReference type="Proteomes" id="UP000228767">
    <property type="component" value="Unassembled WGS sequence"/>
</dbReference>
<feature type="transmembrane region" description="Helical" evidence="2">
    <location>
        <begin position="229"/>
        <end position="253"/>
    </location>
</feature>